<dbReference type="InParanoid" id="W0RFW7"/>
<dbReference type="Proteomes" id="UP000019151">
    <property type="component" value="Chromosome"/>
</dbReference>
<evidence type="ECO:0008006" key="5">
    <source>
        <dbReference type="Google" id="ProtNLM"/>
    </source>
</evidence>
<feature type="transmembrane region" description="Helical" evidence="2">
    <location>
        <begin position="119"/>
        <end position="143"/>
    </location>
</feature>
<dbReference type="InterPro" id="IPR003425">
    <property type="entry name" value="CCB3/YggT"/>
</dbReference>
<dbReference type="AlphaFoldDB" id="W0RFW7"/>
<dbReference type="PANTHER" id="PTHR33219">
    <property type="entry name" value="YLMG HOMOLOG PROTEIN 2, CHLOROPLASTIC"/>
    <property type="match status" value="1"/>
</dbReference>
<sequence length="197" mass="21290">MTTIIGALDAFIAVLRILLFGGGVLVAALAGLSYVVRTRRVSPFSSVARLTRDSIDPLFAPVERRVIRAGGRPASAPWWTLAAVVIGGIVVISVLGFVRQQIAMATVAATMGPRGLATLLVSWTFGLLQLALLVRVASSWFQIAPHSPWVRWSFGLTEWLLRPLRGIIPPLGMMDVSPIVAYFLLSILEKGVLSLFN</sequence>
<evidence type="ECO:0000256" key="1">
    <source>
        <dbReference type="ARBA" id="ARBA00010894"/>
    </source>
</evidence>
<name>W0RFW7_9BACT</name>
<dbReference type="RefSeq" id="WP_025411484.1">
    <property type="nucleotide sequence ID" value="NZ_CP007128.1"/>
</dbReference>
<dbReference type="HOGENOM" id="CLU_1382388_0_0_0"/>
<dbReference type="GO" id="GO:0016020">
    <property type="term" value="C:membrane"/>
    <property type="evidence" value="ECO:0007669"/>
    <property type="project" value="InterPro"/>
</dbReference>
<feature type="transmembrane region" description="Helical" evidence="2">
    <location>
        <begin position="12"/>
        <end position="36"/>
    </location>
</feature>
<dbReference type="OrthoDB" id="9806665at2"/>
<dbReference type="STRING" id="861299.J421_2472"/>
<keyword evidence="2" id="KW-1133">Transmembrane helix</keyword>
<keyword evidence="2" id="KW-0472">Membrane</keyword>
<organism evidence="3 4">
    <name type="scientific">Gemmatirosa kalamazoonensis</name>
    <dbReference type="NCBI Taxonomy" id="861299"/>
    <lineage>
        <taxon>Bacteria</taxon>
        <taxon>Pseudomonadati</taxon>
        <taxon>Gemmatimonadota</taxon>
        <taxon>Gemmatimonadia</taxon>
        <taxon>Gemmatimonadales</taxon>
        <taxon>Gemmatimonadaceae</taxon>
        <taxon>Gemmatirosa</taxon>
    </lineage>
</organism>
<keyword evidence="4" id="KW-1185">Reference proteome</keyword>
<dbReference type="KEGG" id="gba:J421_2472"/>
<reference evidence="3 4" key="1">
    <citation type="journal article" date="2014" name="Genome Announc.">
        <title>Genome Sequence and Methylome of Soil Bacterium Gemmatirosa kalamazoonensis KBS708T, a Member of the Rarely Cultivated Gemmatimonadetes Phylum.</title>
        <authorList>
            <person name="Debruyn J.M."/>
            <person name="Radosevich M."/>
            <person name="Wommack K.E."/>
            <person name="Polson S.W."/>
            <person name="Hauser L.J."/>
            <person name="Fawaz M.N."/>
            <person name="Korlach J."/>
            <person name="Tsai Y.C."/>
        </authorList>
    </citation>
    <scope>NUCLEOTIDE SEQUENCE [LARGE SCALE GENOMIC DNA]</scope>
    <source>
        <strain evidence="3 4">KBS708</strain>
    </source>
</reference>
<dbReference type="PANTHER" id="PTHR33219:SF14">
    <property type="entry name" value="PROTEIN COFACTOR ASSEMBLY OF COMPLEX C SUBUNIT B CCB3, CHLOROPLASTIC-RELATED"/>
    <property type="match status" value="1"/>
</dbReference>
<gene>
    <name evidence="3" type="ORF">J421_2472</name>
</gene>
<evidence type="ECO:0000313" key="3">
    <source>
        <dbReference type="EMBL" id="AHG90009.1"/>
    </source>
</evidence>
<feature type="transmembrane region" description="Helical" evidence="2">
    <location>
        <begin position="163"/>
        <end position="185"/>
    </location>
</feature>
<keyword evidence="2" id="KW-0812">Transmembrane</keyword>
<proteinExistence type="inferred from homology"/>
<accession>W0RFW7</accession>
<feature type="transmembrane region" description="Helical" evidence="2">
    <location>
        <begin position="78"/>
        <end position="98"/>
    </location>
</feature>
<dbReference type="EMBL" id="CP007128">
    <property type="protein sequence ID" value="AHG90009.1"/>
    <property type="molecule type" value="Genomic_DNA"/>
</dbReference>
<evidence type="ECO:0000313" key="4">
    <source>
        <dbReference type="Proteomes" id="UP000019151"/>
    </source>
</evidence>
<protein>
    <recommendedName>
        <fullName evidence="5">YGGT family protein</fullName>
    </recommendedName>
</protein>
<dbReference type="Pfam" id="PF02325">
    <property type="entry name" value="CCB3_YggT"/>
    <property type="match status" value="1"/>
</dbReference>
<comment type="similarity">
    <text evidence="1">Belongs to the YggT family.</text>
</comment>
<evidence type="ECO:0000256" key="2">
    <source>
        <dbReference type="SAM" id="Phobius"/>
    </source>
</evidence>
<dbReference type="eggNOG" id="COG0762">
    <property type="taxonomic scope" value="Bacteria"/>
</dbReference>